<reference evidence="2" key="1">
    <citation type="submission" date="2014-05" db="EMBL/GenBank/DDBJ databases">
        <title>Complete Genome sequence of Neisseria elongata subsp. glycolytica.</title>
        <authorList>
            <person name="Veyrier F.J."/>
            <person name="Taha M.-K."/>
        </authorList>
    </citation>
    <scope>NUCLEOTIDE SEQUENCE [LARGE SCALE GENOMIC DNA]</scope>
    <source>
        <strain evidence="2">ATCC 29315</strain>
    </source>
</reference>
<gene>
    <name evidence="1" type="ORF">NELON_04615</name>
</gene>
<keyword evidence="2" id="KW-1185">Reference proteome</keyword>
<dbReference type="GO" id="GO:0003677">
    <property type="term" value="F:DNA binding"/>
    <property type="evidence" value="ECO:0007669"/>
    <property type="project" value="InterPro"/>
</dbReference>
<dbReference type="HOGENOM" id="CLU_2129491_0_0_4"/>
<proteinExistence type="predicted"/>
<dbReference type="KEGG" id="nel:NELON_04615"/>
<evidence type="ECO:0000313" key="1">
    <source>
        <dbReference type="EMBL" id="AJE18244.1"/>
    </source>
</evidence>
<dbReference type="GeneID" id="93352006"/>
<dbReference type="InterPro" id="IPR010982">
    <property type="entry name" value="Lambda_DNA-bd_dom_sf"/>
</dbReference>
<organism evidence="1 2">
    <name type="scientific">Neisseria elongata subsp. glycolytica ATCC 29315</name>
    <dbReference type="NCBI Taxonomy" id="546263"/>
    <lineage>
        <taxon>Bacteria</taxon>
        <taxon>Pseudomonadati</taxon>
        <taxon>Pseudomonadota</taxon>
        <taxon>Betaproteobacteria</taxon>
        <taxon>Neisseriales</taxon>
        <taxon>Neisseriaceae</taxon>
        <taxon>Neisseria</taxon>
    </lineage>
</organism>
<protein>
    <submittedName>
        <fullName evidence="1">Uncharacterized protein</fullName>
    </submittedName>
</protein>
<sequence>MLHSNGKKLPLKNINEDMWKELLSSALYKELQKNHVNVKNLAHWTGVSERTVKNWLEKRFMPDSLAMIRLMQHSSFVRQIVLTQICLSENLKAAMFVCEFKKFLASSEAYLRD</sequence>
<dbReference type="AlphaFoldDB" id="A0A0B5CLJ9"/>
<evidence type="ECO:0000313" key="2">
    <source>
        <dbReference type="Proteomes" id="UP000031392"/>
    </source>
</evidence>
<dbReference type="Gene3D" id="1.10.260.40">
    <property type="entry name" value="lambda repressor-like DNA-binding domains"/>
    <property type="match status" value="1"/>
</dbReference>
<dbReference type="PATRIC" id="fig|546263.7.peg.980"/>
<accession>A0A0B5CLJ9</accession>
<name>A0A0B5CLJ9_NEIEG</name>
<dbReference type="EMBL" id="CP007726">
    <property type="protein sequence ID" value="AJE18244.1"/>
    <property type="molecule type" value="Genomic_DNA"/>
</dbReference>
<reference evidence="1 2" key="2">
    <citation type="journal article" date="2015" name="PLoS Genet.">
        <title>Common Cell Shape Evolution of Two Nasopharyngeal Pathogens.</title>
        <authorList>
            <person name="Veyrier F.J."/>
            <person name="Biais N."/>
            <person name="Morales P."/>
            <person name="Belkacem N."/>
            <person name="Guilhen C."/>
            <person name="Ranjeva S."/>
            <person name="Sismeiro O."/>
            <person name="Pehau-Arnaudet G."/>
            <person name="Rocha E.P."/>
            <person name="Werts C."/>
            <person name="Taha M.K."/>
            <person name="Boneca I.G."/>
        </authorList>
    </citation>
    <scope>NUCLEOTIDE SEQUENCE [LARGE SCALE GENOMIC DNA]</scope>
    <source>
        <strain evidence="1 2">ATCC 29315</strain>
    </source>
</reference>
<dbReference type="Proteomes" id="UP000031392">
    <property type="component" value="Chromosome"/>
</dbReference>
<dbReference type="RefSeq" id="WP_041961345.1">
    <property type="nucleotide sequence ID" value="NZ_CP007726.1"/>
</dbReference>